<dbReference type="PANTHER" id="PTHR33371:SF17">
    <property type="entry name" value="MCE-FAMILY PROTEIN MCE1B"/>
    <property type="match status" value="1"/>
</dbReference>
<dbReference type="Proteomes" id="UP000247591">
    <property type="component" value="Unassembled WGS sequence"/>
</dbReference>
<dbReference type="PANTHER" id="PTHR33371">
    <property type="entry name" value="INTERMEMBRANE PHOSPHOLIPID TRANSPORT SYSTEM BINDING PROTEIN MLAD-RELATED"/>
    <property type="match status" value="1"/>
</dbReference>
<reference evidence="3 4" key="1">
    <citation type="submission" date="2018-06" db="EMBL/GenBank/DDBJ databases">
        <title>Genomic Encyclopedia of Type Strains, Phase IV (KMG-IV): sequencing the most valuable type-strain genomes for metagenomic binning, comparative biology and taxonomic classification.</title>
        <authorList>
            <person name="Goeker M."/>
        </authorList>
    </citation>
    <scope>NUCLEOTIDE SEQUENCE [LARGE SCALE GENOMIC DNA]</scope>
    <source>
        <strain evidence="3 4">DSM 45521</strain>
    </source>
</reference>
<dbReference type="InterPro" id="IPR003399">
    <property type="entry name" value="Mce/MlaD"/>
</dbReference>
<evidence type="ECO:0000313" key="3">
    <source>
        <dbReference type="EMBL" id="PYE12364.1"/>
    </source>
</evidence>
<dbReference type="NCBIfam" id="TIGR00996">
    <property type="entry name" value="Mtu_fam_mce"/>
    <property type="match status" value="1"/>
</dbReference>
<dbReference type="AlphaFoldDB" id="A0A318RTE2"/>
<dbReference type="InterPro" id="IPR024516">
    <property type="entry name" value="Mce_C"/>
</dbReference>
<feature type="domain" description="Mammalian cell entry C-terminal" evidence="2">
    <location>
        <begin position="120"/>
        <end position="318"/>
    </location>
</feature>
<keyword evidence="4" id="KW-1185">Reference proteome</keyword>
<dbReference type="GO" id="GO:0051701">
    <property type="term" value="P:biological process involved in interaction with host"/>
    <property type="evidence" value="ECO:0007669"/>
    <property type="project" value="TreeGrafter"/>
</dbReference>
<protein>
    <submittedName>
        <fullName evidence="3">Phospholipid/cholesterol/gamma-HCH transport system substrate-binding protein</fullName>
    </submittedName>
</protein>
<organism evidence="3 4">
    <name type="scientific">Williamsia limnetica</name>
    <dbReference type="NCBI Taxonomy" id="882452"/>
    <lineage>
        <taxon>Bacteria</taxon>
        <taxon>Bacillati</taxon>
        <taxon>Actinomycetota</taxon>
        <taxon>Actinomycetes</taxon>
        <taxon>Mycobacteriales</taxon>
        <taxon>Nocardiaceae</taxon>
        <taxon>Williamsia</taxon>
    </lineage>
</organism>
<dbReference type="EMBL" id="QJSP01000023">
    <property type="protein sequence ID" value="PYE12364.1"/>
    <property type="molecule type" value="Genomic_DNA"/>
</dbReference>
<evidence type="ECO:0000313" key="4">
    <source>
        <dbReference type="Proteomes" id="UP000247591"/>
    </source>
</evidence>
<gene>
    <name evidence="3" type="ORF">DFR67_12389</name>
</gene>
<proteinExistence type="predicted"/>
<sequence>MKMTATLVKLGVFIVVTALAGVFVAAVAGNLRFGPSNTYEAVFASASGVESGAEVRIAGVPVGNVEDVALTGDGTALVTFDVATEHRLMSGTRAAIRYKNLIGDRFVELTDGPGSVSPLAGRPIPVDQTTPALDLDQVVNGFRPLLQGLDPDETNRLSVSLVQILNGQESGVSQLISDLGLLTNTLADHDESIGSVITNFNTVLETVDARSGQLGTMLGSLQSLVKGLSDDRSQITGSLDKIDSLTGELGDLLLDSRPDIKGSVEGLNRLSTNLNASTDTLNLVLSRLPETYRLISRASGYGSFVNFFVCGLAIRYGSEPKDQTPMFLSPAGRCQP</sequence>
<feature type="domain" description="Mce/MlaD" evidence="1">
    <location>
        <begin position="36"/>
        <end position="112"/>
    </location>
</feature>
<name>A0A318RTE2_WILLI</name>
<dbReference type="GO" id="GO:0005576">
    <property type="term" value="C:extracellular region"/>
    <property type="evidence" value="ECO:0007669"/>
    <property type="project" value="TreeGrafter"/>
</dbReference>
<dbReference type="Pfam" id="PF11887">
    <property type="entry name" value="Mce4_CUP1"/>
    <property type="match status" value="1"/>
</dbReference>
<dbReference type="Pfam" id="PF02470">
    <property type="entry name" value="MlaD"/>
    <property type="match status" value="1"/>
</dbReference>
<evidence type="ECO:0000259" key="2">
    <source>
        <dbReference type="Pfam" id="PF11887"/>
    </source>
</evidence>
<comment type="caution">
    <text evidence="3">The sequence shown here is derived from an EMBL/GenBank/DDBJ whole genome shotgun (WGS) entry which is preliminary data.</text>
</comment>
<dbReference type="InterPro" id="IPR052336">
    <property type="entry name" value="MlaD_Phospholipid_Transporter"/>
</dbReference>
<dbReference type="InterPro" id="IPR005693">
    <property type="entry name" value="Mce"/>
</dbReference>
<dbReference type="OrthoDB" id="338143at2"/>
<evidence type="ECO:0000259" key="1">
    <source>
        <dbReference type="Pfam" id="PF02470"/>
    </source>
</evidence>
<dbReference type="RefSeq" id="WP_110472577.1">
    <property type="nucleotide sequence ID" value="NZ_QJSP01000023.1"/>
</dbReference>
<accession>A0A318RTE2</accession>